<feature type="transmembrane region" description="Helical" evidence="5">
    <location>
        <begin position="367"/>
        <end position="389"/>
    </location>
</feature>
<dbReference type="GO" id="GO:0022857">
    <property type="term" value="F:transmembrane transporter activity"/>
    <property type="evidence" value="ECO:0007669"/>
    <property type="project" value="InterPro"/>
</dbReference>
<dbReference type="Pfam" id="PF07690">
    <property type="entry name" value="MFS_1"/>
    <property type="match status" value="1"/>
</dbReference>
<sequence length="541" mass="59661">MSEKPETSHRESQKSEGFVTALPDTLRRDGGLLLDAEGLKRQDDQVSLKFASDGHTVLLPQPTDNTCDPLNWSWTKKHLVLFTVAWAALTADVTATAGSAIIFPQAAQWHITPNRANDPNAIAVLLNYYPEKYAYTSDSGIGGLIWVPVSSIWGRGPVLFWTTVFGFGFQIGSACSTEYETYYAMRVVSALFLTSGQVISIAFLKDIFFFHERARKIGLWAVLYIASPYLGPCLANFIIAATHHWPHVYWMCSGCAGIQLLLVLAFADETWYNRDIPDSQQPIRPGGLGRLWRLTGVWGFRYHSGYFPSTTSVCKRFFSTITKPAFFLICLSYFLCFAWAIGINISTNLLLATPQEAGGYGLSTTTIGYVYFVNIGGVFIGEIFGHFFNDYMARRYIKRHNGVFESEVRLWTVYVSVALMIPALILIGQSLEKTLPLVAVIFGLGIFATGVMINSVAVTAYALDSYTTVPAELSGWLNFARTVGGFAVGYFQQPWSERVGADASFGTQAAIVAVATIPVIVVHRYGAGISRNTGQLAKEET</sequence>
<dbReference type="PANTHER" id="PTHR23502">
    <property type="entry name" value="MAJOR FACILITATOR SUPERFAMILY"/>
    <property type="match status" value="1"/>
</dbReference>
<feature type="transmembrane region" description="Helical" evidence="5">
    <location>
        <begin position="505"/>
        <end position="522"/>
    </location>
</feature>
<dbReference type="Proteomes" id="UP001160390">
    <property type="component" value="Unassembled WGS sequence"/>
</dbReference>
<keyword evidence="3 5" id="KW-1133">Transmembrane helix</keyword>
<dbReference type="AlphaFoldDB" id="A0AA35M6V4"/>
<keyword evidence="4 5" id="KW-0472">Membrane</keyword>
<comment type="subcellular location">
    <subcellularLocation>
        <location evidence="1">Membrane</location>
        <topology evidence="1">Multi-pass membrane protein</topology>
    </subcellularLocation>
</comment>
<feature type="transmembrane region" description="Helical" evidence="5">
    <location>
        <begin position="247"/>
        <end position="267"/>
    </location>
</feature>
<organism evidence="6 7">
    <name type="scientific">Clonostachys chloroleuca</name>
    <dbReference type="NCBI Taxonomy" id="1926264"/>
    <lineage>
        <taxon>Eukaryota</taxon>
        <taxon>Fungi</taxon>
        <taxon>Dikarya</taxon>
        <taxon>Ascomycota</taxon>
        <taxon>Pezizomycotina</taxon>
        <taxon>Sordariomycetes</taxon>
        <taxon>Hypocreomycetidae</taxon>
        <taxon>Hypocreales</taxon>
        <taxon>Bionectriaceae</taxon>
        <taxon>Clonostachys</taxon>
    </lineage>
</organism>
<dbReference type="PANTHER" id="PTHR23502:SF22">
    <property type="entry name" value="MAJOR FACILITATOR SUPERFAMILY (MFS) PROFILE DOMAIN-CONTAINING PROTEIN"/>
    <property type="match status" value="1"/>
</dbReference>
<feature type="transmembrane region" description="Helical" evidence="5">
    <location>
        <begin position="325"/>
        <end position="347"/>
    </location>
</feature>
<reference evidence="6" key="1">
    <citation type="submission" date="2023-01" db="EMBL/GenBank/DDBJ databases">
        <authorList>
            <person name="Piombo E."/>
        </authorList>
    </citation>
    <scope>NUCLEOTIDE SEQUENCE</scope>
</reference>
<protein>
    <recommendedName>
        <fullName evidence="8">MFS general substrate transporter</fullName>
    </recommendedName>
</protein>
<proteinExistence type="predicted"/>
<dbReference type="SUPFAM" id="SSF103473">
    <property type="entry name" value="MFS general substrate transporter"/>
    <property type="match status" value="1"/>
</dbReference>
<dbReference type="Gene3D" id="1.20.1250.20">
    <property type="entry name" value="MFS general substrate transporter like domains"/>
    <property type="match status" value="1"/>
</dbReference>
<dbReference type="InterPro" id="IPR036259">
    <property type="entry name" value="MFS_trans_sf"/>
</dbReference>
<evidence type="ECO:0000313" key="6">
    <source>
        <dbReference type="EMBL" id="CAI6091657.1"/>
    </source>
</evidence>
<evidence type="ECO:0000256" key="2">
    <source>
        <dbReference type="ARBA" id="ARBA00022692"/>
    </source>
</evidence>
<evidence type="ECO:0000256" key="4">
    <source>
        <dbReference type="ARBA" id="ARBA00023136"/>
    </source>
</evidence>
<feature type="transmembrane region" description="Helical" evidence="5">
    <location>
        <begin position="475"/>
        <end position="493"/>
    </location>
</feature>
<feature type="transmembrane region" description="Helical" evidence="5">
    <location>
        <begin position="437"/>
        <end position="463"/>
    </location>
</feature>
<gene>
    <name evidence="6" type="ORF">CCHLO57077_00014747</name>
</gene>
<name>A0AA35M6V4_9HYPO</name>
<evidence type="ECO:0000313" key="7">
    <source>
        <dbReference type="Proteomes" id="UP001160390"/>
    </source>
</evidence>
<keyword evidence="2 5" id="KW-0812">Transmembrane</keyword>
<dbReference type="InterPro" id="IPR011701">
    <property type="entry name" value="MFS"/>
</dbReference>
<evidence type="ECO:0008006" key="8">
    <source>
        <dbReference type="Google" id="ProtNLM"/>
    </source>
</evidence>
<feature type="transmembrane region" description="Helical" evidence="5">
    <location>
        <begin position="183"/>
        <end position="205"/>
    </location>
</feature>
<dbReference type="EMBL" id="CABFNP030001191">
    <property type="protein sequence ID" value="CAI6091657.1"/>
    <property type="molecule type" value="Genomic_DNA"/>
</dbReference>
<comment type="caution">
    <text evidence="6">The sequence shown here is derived from an EMBL/GenBank/DDBJ whole genome shotgun (WGS) entry which is preliminary data.</text>
</comment>
<keyword evidence="7" id="KW-1185">Reference proteome</keyword>
<evidence type="ECO:0000256" key="3">
    <source>
        <dbReference type="ARBA" id="ARBA00022989"/>
    </source>
</evidence>
<evidence type="ECO:0000256" key="5">
    <source>
        <dbReference type="SAM" id="Phobius"/>
    </source>
</evidence>
<accession>A0AA35M6V4</accession>
<dbReference type="GO" id="GO:0005886">
    <property type="term" value="C:plasma membrane"/>
    <property type="evidence" value="ECO:0007669"/>
    <property type="project" value="TreeGrafter"/>
</dbReference>
<feature type="transmembrane region" description="Helical" evidence="5">
    <location>
        <begin position="217"/>
        <end position="241"/>
    </location>
</feature>
<evidence type="ECO:0000256" key="1">
    <source>
        <dbReference type="ARBA" id="ARBA00004141"/>
    </source>
</evidence>
<feature type="transmembrane region" description="Helical" evidence="5">
    <location>
        <begin position="410"/>
        <end position="431"/>
    </location>
</feature>